<dbReference type="CDD" id="cd22384">
    <property type="entry name" value="KH-I_KHDRBS"/>
    <property type="match status" value="1"/>
</dbReference>
<keyword evidence="1" id="KW-0694">RNA-binding</keyword>
<evidence type="ECO:0000313" key="2">
    <source>
        <dbReference type="EMBL" id="VDP58290.1"/>
    </source>
</evidence>
<reference evidence="2 3" key="1">
    <citation type="submission" date="2018-11" db="EMBL/GenBank/DDBJ databases">
        <authorList>
            <consortium name="Pathogen Informatics"/>
        </authorList>
    </citation>
    <scope>NUCLEOTIDE SEQUENCE [LARGE SCALE GENOMIC DNA]</scope>
    <source>
        <strain>Denwood</strain>
        <strain evidence="3">Zambia</strain>
    </source>
</reference>
<proteinExistence type="predicted"/>
<dbReference type="InterPro" id="IPR055256">
    <property type="entry name" value="KH_1_KHDC4/BBP-like"/>
</dbReference>
<sequence length="318" mass="34972">MKIGELRPEQSATVEALVRELQNLDSSAFPALYSLAENGMICFQRLIFSELFRLRGGIADSFDLVSNKPVKVRAKIEIPQAQYPAINFVGKLLGPGGQTLRAVQETTKTKMAILGAGSLRDDAKEKQLLSNGDPKYQHLKQKLHLQVDSLGPPSESCYRLAHALAEEQTEPTAQQWVQQNQPLPVAGRNVSVRNIRPPLRGPPPPPLQAPFPAPPVQLPFRGRGKPWIGRGVAKNGVAIQPPVPVASEVFANDVNTVAYPPITLYEQNEFNSHVFEDFGTNYGQDDTWGKVSIPEPRGRGRGHPYARPGINNDHNNFG</sequence>
<accession>A0A183PAT7</accession>
<dbReference type="Gene3D" id="3.30.1370.10">
    <property type="entry name" value="K Homology domain, type 1"/>
    <property type="match status" value="1"/>
</dbReference>
<dbReference type="Pfam" id="PF22675">
    <property type="entry name" value="KH-I_KHDC4-BBP"/>
    <property type="match status" value="1"/>
</dbReference>
<dbReference type="InterPro" id="IPR036612">
    <property type="entry name" value="KH_dom_type_1_sf"/>
</dbReference>
<dbReference type="PANTHER" id="PTHR11208">
    <property type="entry name" value="RNA-BINDING PROTEIN RELATED"/>
    <property type="match status" value="1"/>
</dbReference>
<organism evidence="2 3">
    <name type="scientific">Schistosoma mattheei</name>
    <dbReference type="NCBI Taxonomy" id="31246"/>
    <lineage>
        <taxon>Eukaryota</taxon>
        <taxon>Metazoa</taxon>
        <taxon>Spiralia</taxon>
        <taxon>Lophotrochozoa</taxon>
        <taxon>Platyhelminthes</taxon>
        <taxon>Trematoda</taxon>
        <taxon>Digenea</taxon>
        <taxon>Strigeidida</taxon>
        <taxon>Schistosomatoidea</taxon>
        <taxon>Schistosomatidae</taxon>
        <taxon>Schistosoma</taxon>
    </lineage>
</organism>
<dbReference type="InterPro" id="IPR045071">
    <property type="entry name" value="BBP-like"/>
</dbReference>
<dbReference type="GO" id="GO:0005634">
    <property type="term" value="C:nucleus"/>
    <property type="evidence" value="ECO:0007669"/>
    <property type="project" value="TreeGrafter"/>
</dbReference>
<evidence type="ECO:0000256" key="1">
    <source>
        <dbReference type="ARBA" id="ARBA00022884"/>
    </source>
</evidence>
<name>A0A183PAT7_9TREM</name>
<dbReference type="SMART" id="SM00322">
    <property type="entry name" value="KH"/>
    <property type="match status" value="1"/>
</dbReference>
<evidence type="ECO:0000313" key="3">
    <source>
        <dbReference type="Proteomes" id="UP000269396"/>
    </source>
</evidence>
<dbReference type="GO" id="GO:0003729">
    <property type="term" value="F:mRNA binding"/>
    <property type="evidence" value="ECO:0007669"/>
    <property type="project" value="TreeGrafter"/>
</dbReference>
<dbReference type="InterPro" id="IPR004087">
    <property type="entry name" value="KH_dom"/>
</dbReference>
<dbReference type="EMBL" id="UZAL01031498">
    <property type="protein sequence ID" value="VDP58290.1"/>
    <property type="molecule type" value="Genomic_DNA"/>
</dbReference>
<dbReference type="AlphaFoldDB" id="A0A183PAT7"/>
<dbReference type="Proteomes" id="UP000269396">
    <property type="component" value="Unassembled WGS sequence"/>
</dbReference>
<dbReference type="GO" id="GO:0000381">
    <property type="term" value="P:regulation of alternative mRNA splicing, via spliceosome"/>
    <property type="evidence" value="ECO:0007669"/>
    <property type="project" value="TreeGrafter"/>
</dbReference>
<dbReference type="STRING" id="31246.A0A183PAT7"/>
<gene>
    <name evidence="2" type="ORF">SMTD_LOCUS11473</name>
</gene>
<keyword evidence="3" id="KW-1185">Reference proteome</keyword>
<protein>
    <submittedName>
        <fullName evidence="2">Uncharacterized protein</fullName>
    </submittedName>
</protein>
<dbReference type="PANTHER" id="PTHR11208:SF42">
    <property type="entry name" value="QUAKING RELATED 54B, ISOFORM E"/>
    <property type="match status" value="1"/>
</dbReference>
<dbReference type="SUPFAM" id="SSF54791">
    <property type="entry name" value="Eukaryotic type KH-domain (KH-domain type I)"/>
    <property type="match status" value="1"/>
</dbReference>